<evidence type="ECO:0000256" key="2">
    <source>
        <dbReference type="ARBA" id="ARBA00022553"/>
    </source>
</evidence>
<evidence type="ECO:0000256" key="6">
    <source>
        <dbReference type="ARBA" id="ARBA00022801"/>
    </source>
</evidence>
<evidence type="ECO:0000256" key="1">
    <source>
        <dbReference type="ARBA" id="ARBA00012513"/>
    </source>
</evidence>
<keyword evidence="3 8" id="KW-0808">Transferase</keyword>
<keyword evidence="4" id="KW-0677">Repeat</keyword>
<accession>A0A7X5X5M1</accession>
<evidence type="ECO:0000259" key="7">
    <source>
        <dbReference type="PROSITE" id="PS51146"/>
    </source>
</evidence>
<organism evidence="8 9">
    <name type="scientific">Streptomyces malaysiensis</name>
    <dbReference type="NCBI Taxonomy" id="92644"/>
    <lineage>
        <taxon>Bacteria</taxon>
        <taxon>Bacillati</taxon>
        <taxon>Actinomycetota</taxon>
        <taxon>Actinomycetes</taxon>
        <taxon>Kitasatosporales</taxon>
        <taxon>Streptomycetaceae</taxon>
        <taxon>Streptomyces</taxon>
        <taxon>Streptomyces violaceusniger group</taxon>
    </lineage>
</organism>
<dbReference type="AlphaFoldDB" id="A0A7X5X5M1"/>
<dbReference type="PROSITE" id="PS51146">
    <property type="entry name" value="KAIC"/>
    <property type="match status" value="2"/>
</dbReference>
<dbReference type="InterPro" id="IPR051347">
    <property type="entry name" value="Circadian_clock_KaiC-rel"/>
</dbReference>
<dbReference type="InterPro" id="IPR027417">
    <property type="entry name" value="P-loop_NTPase"/>
</dbReference>
<reference evidence="8 9" key="1">
    <citation type="submission" date="2020-02" db="EMBL/GenBank/DDBJ databases">
        <title>Streptomyces malaysiensis DSM14702 (JHCC583434, PFL_A843) Genome sequencing and assembly.</title>
        <authorList>
            <person name="Samborskyy M."/>
        </authorList>
    </citation>
    <scope>NUCLEOTIDE SEQUENCE [LARGE SCALE GENOMIC DNA]</scope>
    <source>
        <strain evidence="8 9">DSM 14702</strain>
    </source>
</reference>
<dbReference type="PIRSF" id="PIRSF039117">
    <property type="entry name" value="KaiC"/>
    <property type="match status" value="1"/>
</dbReference>
<keyword evidence="2" id="KW-0597">Phosphoprotein</keyword>
<dbReference type="EMBL" id="JAALLH010000001">
    <property type="protein sequence ID" value="NIY67017.1"/>
    <property type="molecule type" value="Genomic_DNA"/>
</dbReference>
<dbReference type="Pfam" id="PF06745">
    <property type="entry name" value="ATPase"/>
    <property type="match status" value="2"/>
</dbReference>
<dbReference type="GO" id="GO:0016787">
    <property type="term" value="F:hydrolase activity"/>
    <property type="evidence" value="ECO:0007669"/>
    <property type="project" value="UniProtKB-KW"/>
</dbReference>
<gene>
    <name evidence="8" type="ORF">SMALB_5055</name>
</gene>
<dbReference type="InterPro" id="IPR010624">
    <property type="entry name" value="KaiC_dom"/>
</dbReference>
<evidence type="ECO:0000313" key="9">
    <source>
        <dbReference type="Proteomes" id="UP000536624"/>
    </source>
</evidence>
<keyword evidence="5" id="KW-0418">Kinase</keyword>
<evidence type="ECO:0000256" key="4">
    <source>
        <dbReference type="ARBA" id="ARBA00022737"/>
    </source>
</evidence>
<dbReference type="InterPro" id="IPR014774">
    <property type="entry name" value="KaiC-like_dom"/>
</dbReference>
<evidence type="ECO:0000256" key="3">
    <source>
        <dbReference type="ARBA" id="ARBA00022679"/>
    </source>
</evidence>
<dbReference type="GO" id="GO:0004674">
    <property type="term" value="F:protein serine/threonine kinase activity"/>
    <property type="evidence" value="ECO:0007669"/>
    <property type="project" value="UniProtKB-EC"/>
</dbReference>
<dbReference type="PANTHER" id="PTHR42926:SF1">
    <property type="entry name" value="CIRCADIAN CLOCK OSCILLATOR PROTEIN KAIC 1"/>
    <property type="match status" value="1"/>
</dbReference>
<dbReference type="Gene3D" id="3.40.50.300">
    <property type="entry name" value="P-loop containing nucleotide triphosphate hydrolases"/>
    <property type="match status" value="2"/>
</dbReference>
<dbReference type="Proteomes" id="UP000536624">
    <property type="component" value="Unassembled WGS sequence"/>
</dbReference>
<dbReference type="InterPro" id="IPR030665">
    <property type="entry name" value="KaiC"/>
</dbReference>
<keyword evidence="6" id="KW-0378">Hydrolase</keyword>
<comment type="caution">
    <text evidence="8">The sequence shown here is derived from an EMBL/GenBank/DDBJ whole genome shotgun (WGS) entry which is preliminary data.</text>
</comment>
<evidence type="ECO:0000313" key="8">
    <source>
        <dbReference type="EMBL" id="NIY67017.1"/>
    </source>
</evidence>
<dbReference type="PANTHER" id="PTHR42926">
    <property type="match status" value="1"/>
</dbReference>
<dbReference type="GO" id="GO:0005524">
    <property type="term" value="F:ATP binding"/>
    <property type="evidence" value="ECO:0007669"/>
    <property type="project" value="InterPro"/>
</dbReference>
<name>A0A7X5X5M1_STRMQ</name>
<feature type="domain" description="KaiC" evidence="7">
    <location>
        <begin position="17"/>
        <end position="260"/>
    </location>
</feature>
<dbReference type="EC" id="2.7.11.1" evidence="1"/>
<dbReference type="SUPFAM" id="SSF52540">
    <property type="entry name" value="P-loop containing nucleoside triphosphate hydrolases"/>
    <property type="match status" value="2"/>
</dbReference>
<feature type="domain" description="KaiC" evidence="7">
    <location>
        <begin position="262"/>
        <end position="496"/>
    </location>
</feature>
<proteinExistence type="predicted"/>
<protein>
    <recommendedName>
        <fullName evidence="1">non-specific serine/threonine protein kinase</fullName>
        <ecNumber evidence="1">2.7.11.1</ecNumber>
    </recommendedName>
</protein>
<evidence type="ECO:0000256" key="5">
    <source>
        <dbReference type="ARBA" id="ARBA00022777"/>
    </source>
</evidence>
<dbReference type="NCBIfam" id="NF006799">
    <property type="entry name" value="PRK09302.1"/>
    <property type="match status" value="1"/>
</dbReference>
<sequence length="509" mass="55259">MTDTTRRRTVTDADTIERTPTGINGFDQVAIGGLPAGRPTLVTGTTGSGKTIFAGEFLTRGIKRNGQPGVFVTFEEPPEAIRRNFASLGFPIEQWEAEGKWAFVDAAERKDEEAAVIGSYDFGALTSRIEHAVRRIGASRVVLDSLGAVFARFTDTGIVRKETQRLASALNSLGVTSIITAERNSEYDGVSRYNVEEFVVDNVIVLRNVLVGERRRRTVEIVKFRGAPHRTGEWLFTIDPREGFVVIPLAFLGMPSAPASSTRVSSGNPGLDRMCGGGFYRDAVVLLSGPSGSGKTLTSLKFLDAGVAAGERCLGFTFDETREQMRRNTAGWGIDLEGMEEAGQLQVVCDYPEVASLEDYFIRIRRAVVDFEPQRLVIDTLSAMERIATPRALLDLVIALGAVVRERRITTLFTSAPTSRFTPMATPSIARELASLTDVTIALRYFQKAGMIKRTIAVVQNRGSAHDEFVRKVTIDSGGMHIGDPAVGLDAMEAADLDAASMPGVIGDI</sequence>